<dbReference type="Proteomes" id="UP000821865">
    <property type="component" value="Chromosome 6"/>
</dbReference>
<name>A0ACB8CJW4_DERSI</name>
<comment type="caution">
    <text evidence="1">The sequence shown here is derived from an EMBL/GenBank/DDBJ whole genome shotgun (WGS) entry which is preliminary data.</text>
</comment>
<gene>
    <name evidence="1" type="ORF">HPB49_008037</name>
</gene>
<organism evidence="1 2">
    <name type="scientific">Dermacentor silvarum</name>
    <name type="common">Tick</name>
    <dbReference type="NCBI Taxonomy" id="543639"/>
    <lineage>
        <taxon>Eukaryota</taxon>
        <taxon>Metazoa</taxon>
        <taxon>Ecdysozoa</taxon>
        <taxon>Arthropoda</taxon>
        <taxon>Chelicerata</taxon>
        <taxon>Arachnida</taxon>
        <taxon>Acari</taxon>
        <taxon>Parasitiformes</taxon>
        <taxon>Ixodida</taxon>
        <taxon>Ixodoidea</taxon>
        <taxon>Ixodidae</taxon>
        <taxon>Rhipicephalinae</taxon>
        <taxon>Dermacentor</taxon>
    </lineage>
</organism>
<dbReference type="EMBL" id="CM023475">
    <property type="protein sequence ID" value="KAH7945206.1"/>
    <property type="molecule type" value="Genomic_DNA"/>
</dbReference>
<accession>A0ACB8CJW4</accession>
<sequence length="445" mass="48856">MVMGLVLLGARCHGNPCLRCLLRSLRGSDLRDSSRPLRQTQVFAPPSRAAFLGVPTGAAATTYAPGFVNAPLGSVALFRAKVPRRMPAHGVDGKAFLWTMMVAVGLATPAAPALPTRPAGSSSPLDEVIKGKIPLFRLDNHNGAVMLGQPSSYTCFAATHLPNSIRWLVTGFEAFDRQHFEIYYSPMAPTSAESKNVFARYSTLTIKNMTEHLPEITVRCVVEQHDSQRPPSATRVTLSTLSTVSKGNGGSLHVTYGQPCHRRTYDCVPEHASCDIGLRPTPLCLCNNGYRYLDQARSRTCVALREHNSPCLLDHPCALVVDKCDGGRCHCRESFQQDGGSCRVNVSLNSGCDEYRLCPDGAHCVNNVCACRPGYVPWGFGCLRKFLSGDGMRKVHSVIRFTLTAMFTIAMLVLGVWLYHHSHSPSLMRERSVANWEYMPKMDQT</sequence>
<keyword evidence="2" id="KW-1185">Reference proteome</keyword>
<evidence type="ECO:0000313" key="1">
    <source>
        <dbReference type="EMBL" id="KAH7945206.1"/>
    </source>
</evidence>
<proteinExistence type="predicted"/>
<evidence type="ECO:0000313" key="2">
    <source>
        <dbReference type="Proteomes" id="UP000821865"/>
    </source>
</evidence>
<protein>
    <submittedName>
        <fullName evidence="1">Uncharacterized protein</fullName>
    </submittedName>
</protein>
<reference evidence="1" key="1">
    <citation type="submission" date="2020-05" db="EMBL/GenBank/DDBJ databases">
        <title>Large-scale comparative analyses of tick genomes elucidate their genetic diversity and vector capacities.</title>
        <authorList>
            <person name="Jia N."/>
            <person name="Wang J."/>
            <person name="Shi W."/>
            <person name="Du L."/>
            <person name="Sun Y."/>
            <person name="Zhan W."/>
            <person name="Jiang J."/>
            <person name="Wang Q."/>
            <person name="Zhang B."/>
            <person name="Ji P."/>
            <person name="Sakyi L.B."/>
            <person name="Cui X."/>
            <person name="Yuan T."/>
            <person name="Jiang B."/>
            <person name="Yang W."/>
            <person name="Lam T.T.-Y."/>
            <person name="Chang Q."/>
            <person name="Ding S."/>
            <person name="Wang X."/>
            <person name="Zhu J."/>
            <person name="Ruan X."/>
            <person name="Zhao L."/>
            <person name="Wei J."/>
            <person name="Que T."/>
            <person name="Du C."/>
            <person name="Cheng J."/>
            <person name="Dai P."/>
            <person name="Han X."/>
            <person name="Huang E."/>
            <person name="Gao Y."/>
            <person name="Liu J."/>
            <person name="Shao H."/>
            <person name="Ye R."/>
            <person name="Li L."/>
            <person name="Wei W."/>
            <person name="Wang X."/>
            <person name="Wang C."/>
            <person name="Yang T."/>
            <person name="Huo Q."/>
            <person name="Li W."/>
            <person name="Guo W."/>
            <person name="Chen H."/>
            <person name="Zhou L."/>
            <person name="Ni X."/>
            <person name="Tian J."/>
            <person name="Zhou Y."/>
            <person name="Sheng Y."/>
            <person name="Liu T."/>
            <person name="Pan Y."/>
            <person name="Xia L."/>
            <person name="Li J."/>
            <person name="Zhao F."/>
            <person name="Cao W."/>
        </authorList>
    </citation>
    <scope>NUCLEOTIDE SEQUENCE</scope>
    <source>
        <strain evidence="1">Dsil-2018</strain>
    </source>
</reference>